<dbReference type="EMBL" id="CAJVQC010090057">
    <property type="protein sequence ID" value="CAG8825142.1"/>
    <property type="molecule type" value="Genomic_DNA"/>
</dbReference>
<keyword evidence="2" id="KW-1185">Reference proteome</keyword>
<organism evidence="1 2">
    <name type="scientific">Racocetra persica</name>
    <dbReference type="NCBI Taxonomy" id="160502"/>
    <lineage>
        <taxon>Eukaryota</taxon>
        <taxon>Fungi</taxon>
        <taxon>Fungi incertae sedis</taxon>
        <taxon>Mucoromycota</taxon>
        <taxon>Glomeromycotina</taxon>
        <taxon>Glomeromycetes</taxon>
        <taxon>Diversisporales</taxon>
        <taxon>Gigasporaceae</taxon>
        <taxon>Racocetra</taxon>
    </lineage>
</organism>
<feature type="non-terminal residue" evidence="1">
    <location>
        <position position="41"/>
    </location>
</feature>
<accession>A0ACA9S381</accession>
<name>A0ACA9S381_9GLOM</name>
<comment type="caution">
    <text evidence="1">The sequence shown here is derived from an EMBL/GenBank/DDBJ whole genome shotgun (WGS) entry which is preliminary data.</text>
</comment>
<dbReference type="Proteomes" id="UP000789920">
    <property type="component" value="Unassembled WGS sequence"/>
</dbReference>
<evidence type="ECO:0000313" key="2">
    <source>
        <dbReference type="Proteomes" id="UP000789920"/>
    </source>
</evidence>
<proteinExistence type="predicted"/>
<evidence type="ECO:0000313" key="1">
    <source>
        <dbReference type="EMBL" id="CAG8825142.1"/>
    </source>
</evidence>
<feature type="non-terminal residue" evidence="1">
    <location>
        <position position="1"/>
    </location>
</feature>
<sequence>NDDVNISRVTLKQRPEWRRAKSADEQHKRDLRINVINDNFE</sequence>
<reference evidence="1" key="1">
    <citation type="submission" date="2021-06" db="EMBL/GenBank/DDBJ databases">
        <authorList>
            <person name="Kallberg Y."/>
            <person name="Tangrot J."/>
            <person name="Rosling A."/>
        </authorList>
    </citation>
    <scope>NUCLEOTIDE SEQUENCE</scope>
    <source>
        <strain evidence="1">MA461A</strain>
    </source>
</reference>
<protein>
    <submittedName>
        <fullName evidence="1">29010_t:CDS:1</fullName>
    </submittedName>
</protein>
<gene>
    <name evidence="1" type="ORF">RPERSI_LOCUS26414</name>
</gene>